<dbReference type="Gene3D" id="2.60.40.10">
    <property type="entry name" value="Immunoglobulins"/>
    <property type="match status" value="2"/>
</dbReference>
<evidence type="ECO:0000256" key="2">
    <source>
        <dbReference type="SAM" id="Phobius"/>
    </source>
</evidence>
<dbReference type="Pfam" id="PF14726">
    <property type="entry name" value="RTTN_N"/>
    <property type="match status" value="1"/>
</dbReference>
<gene>
    <name evidence="4" type="ORF">H4Q32_020265</name>
</gene>
<dbReference type="InterPro" id="IPR013106">
    <property type="entry name" value="Ig_V-set"/>
</dbReference>
<dbReference type="InterPro" id="IPR016024">
    <property type="entry name" value="ARM-type_fold"/>
</dbReference>
<evidence type="ECO:0000313" key="5">
    <source>
        <dbReference type="Proteomes" id="UP000830375"/>
    </source>
</evidence>
<keyword evidence="2" id="KW-0472">Membrane</keyword>
<name>A0ABQ8LGI3_LABRO</name>
<dbReference type="InterPro" id="IPR007110">
    <property type="entry name" value="Ig-like_dom"/>
</dbReference>
<dbReference type="InterPro" id="IPR036179">
    <property type="entry name" value="Ig-like_dom_sf"/>
</dbReference>
<dbReference type="Gene3D" id="1.25.10.10">
    <property type="entry name" value="Leucine-rich Repeat Variant"/>
    <property type="match status" value="1"/>
</dbReference>
<reference evidence="4 5" key="1">
    <citation type="submission" date="2022-01" db="EMBL/GenBank/DDBJ databases">
        <title>A high-quality chromosome-level genome assembly of rohu carp, Labeo rohita.</title>
        <authorList>
            <person name="Arick M.A. II"/>
            <person name="Hsu C.-Y."/>
            <person name="Magbanua Z."/>
            <person name="Pechanova O."/>
            <person name="Grover C."/>
            <person name="Miller E."/>
            <person name="Thrash A."/>
            <person name="Ezzel L."/>
            <person name="Alam S."/>
            <person name="Benzie J."/>
            <person name="Hamilton M."/>
            <person name="Karsi A."/>
            <person name="Lawrence M.L."/>
            <person name="Peterson D.G."/>
        </authorList>
    </citation>
    <scope>NUCLEOTIDE SEQUENCE [LARGE SCALE GENOMIC DNA]</scope>
    <source>
        <strain evidence="5">BAU-BD-2019</strain>
        <tissue evidence="4">Blood</tissue>
    </source>
</reference>
<organism evidence="4 5">
    <name type="scientific">Labeo rohita</name>
    <name type="common">Indian major carp</name>
    <name type="synonym">Cyprinus rohita</name>
    <dbReference type="NCBI Taxonomy" id="84645"/>
    <lineage>
        <taxon>Eukaryota</taxon>
        <taxon>Metazoa</taxon>
        <taxon>Chordata</taxon>
        <taxon>Craniata</taxon>
        <taxon>Vertebrata</taxon>
        <taxon>Euteleostomi</taxon>
        <taxon>Actinopterygii</taxon>
        <taxon>Neopterygii</taxon>
        <taxon>Teleostei</taxon>
        <taxon>Ostariophysi</taxon>
        <taxon>Cypriniformes</taxon>
        <taxon>Cyprinidae</taxon>
        <taxon>Labeoninae</taxon>
        <taxon>Labeonini</taxon>
        <taxon>Labeo</taxon>
    </lineage>
</organism>
<dbReference type="PANTHER" id="PTHR31691">
    <property type="entry name" value="ROTATIN"/>
    <property type="match status" value="1"/>
</dbReference>
<dbReference type="EMBL" id="JACTAM010000024">
    <property type="protein sequence ID" value="KAI2649062.1"/>
    <property type="molecule type" value="Genomic_DNA"/>
</dbReference>
<keyword evidence="2" id="KW-1133">Transmembrane helix</keyword>
<dbReference type="Proteomes" id="UP000830375">
    <property type="component" value="Unassembled WGS sequence"/>
</dbReference>
<dbReference type="SMART" id="SM00409">
    <property type="entry name" value="IG"/>
    <property type="match status" value="2"/>
</dbReference>
<feature type="compositionally biased region" description="Polar residues" evidence="1">
    <location>
        <begin position="305"/>
        <end position="327"/>
    </location>
</feature>
<proteinExistence type="predicted"/>
<dbReference type="SUPFAM" id="SSF48726">
    <property type="entry name" value="Immunoglobulin"/>
    <property type="match status" value="2"/>
</dbReference>
<dbReference type="InterPro" id="IPR003599">
    <property type="entry name" value="Ig_sub"/>
</dbReference>
<feature type="region of interest" description="Disordered" evidence="1">
    <location>
        <begin position="1558"/>
        <end position="1583"/>
    </location>
</feature>
<keyword evidence="2" id="KW-0812">Transmembrane</keyword>
<comment type="caution">
    <text evidence="4">The sequence shown here is derived from an EMBL/GenBank/DDBJ whole genome shotgun (WGS) entry which is preliminary data.</text>
</comment>
<dbReference type="PROSITE" id="PS50835">
    <property type="entry name" value="IG_LIKE"/>
    <property type="match status" value="1"/>
</dbReference>
<dbReference type="PANTHER" id="PTHR31691:SF1">
    <property type="entry name" value="ROTATIN"/>
    <property type="match status" value="1"/>
</dbReference>
<feature type="region of interest" description="Disordered" evidence="1">
    <location>
        <begin position="301"/>
        <end position="392"/>
    </location>
</feature>
<accession>A0ABQ8LGI3</accession>
<feature type="compositionally biased region" description="Low complexity" evidence="1">
    <location>
        <begin position="1561"/>
        <end position="1576"/>
    </location>
</feature>
<dbReference type="InterPro" id="IPR030791">
    <property type="entry name" value="Rotatin"/>
</dbReference>
<feature type="compositionally biased region" description="Low complexity" evidence="1">
    <location>
        <begin position="353"/>
        <end position="367"/>
    </location>
</feature>
<evidence type="ECO:0000313" key="4">
    <source>
        <dbReference type="EMBL" id="KAI2649062.1"/>
    </source>
</evidence>
<evidence type="ECO:0000259" key="3">
    <source>
        <dbReference type="PROSITE" id="PS50835"/>
    </source>
</evidence>
<dbReference type="InterPro" id="IPR011989">
    <property type="entry name" value="ARM-like"/>
</dbReference>
<sequence>MMSPGRSMGASQGDRFGSSAKHFISQWEKTQSDPLHIAVEIRVRALKNIRSKLDHGLIAIPDLVQERMLFVFLLEWFNFPEVPMQEEVLEFISTLSKHTTGAQMLREVGAVEFLTQLSANVDPRLRTIVDGIFDQLFHLPEALPSCPPTTSYEPHSVPLLQTEDDSSARGYFQCSKPKQTDAPTPRVSFNSCVRCLKFSVFPWLSLNTTDRHILSSNERSDNHNLVRTTCELLRDVIMQDFPAEIFLQRPSTVQSLLSLLGLNVDGDVSYLTFQALACLEQLCRNLRSRLRFYRDPSFYSAKQDPVSQNSSISYPQEVRATQRSGVSSPEEMSPRPSVVGRPGQRLRGDGQDGDAASSSGSSSQRGAPPRPAQQSPLPQPHPELPPEMEAEDSLELQLQQWSLARFAVAAVEHALPLIRTESLKVFQRALELLAEAQGLLGDSVAPEVWDEHSLTATELASVFNNPPPRCRSIAMRLMSALVHTNTHLSLLRLTHFTYSEGQMREKLQACIETLGNVMCYHHGMTSSEQPESSLIHHRMVFTGTAVFTIRLLQTLLPVEKAGDNLPESTVAAIFLVCLDASFSVAYPLIHESAVAYLEQACFERYSLYRRVSRVFHCMEATCTFLKDAQAEGDKNWHELLELANQGIDAFPYHQHLPVVKECVQICSYLWKFAQASPLLQSESQKIFLKLLSHPLSPVKAETYSCTLSILKDCLGVQNVAKPASSICSGVNFLLHSHVLYEISMFGLQDQAREVSAAAKDILLYLLKGRLMMTAASWSRFNEALYPVIPILQSYTSTEDALGNCILLISEASAEKQDEVCSPTARLRAALRLFVRNTAVQHLLPHLTSAGGARPTLDSSTLSCLPNLYVLNKSVDIKLSNSDKSYVKVESVNKLYTILTSETVDLVLRRSAAEQLTIVLQDSSMHAVLKALGLSDKLISFITECVNNNVASMDCLLEPSICMLRKLVFADPSLRHSLAQQTSLLIMLLRASLLIKEKQGDVSEAAALMCILLFDEIARMDVWTDKAGSDTGLSSFSLPAAIIRRYNLPFQAPSHHAVSPYCSVLPPISNLRSGLQDCVHAVRDASSHSTVTFAMTRIHLYLLADRLALKSTAQSSKNILQTLSWHNAVERLLVDVVSFLNTFFKQNQSELDHQDLKWLLELLLNQESHTLLSLLLSGEAQTHTQIQSQGEADKLQAHLSHRLQRELTGLFNTLLLRMTHISDRMCKVLSGPFASELSLRLLQCLRLSDAPCFYGLPSLERTLRTMAHVTALPGWSTHTPSMEPNTLCLKYLSGLLEVISSFYVDLGGNSMSFMGKGVTKNAVICLLHLSHEMMKESKNEDWISLWSLGREQSSDEQSAAQLGLAWLIPLWVDRDPEVRCASLAVGAALSSLERGCVALSASCQNISGGLWATVLNILLERQECSMVRREAAFILQNLLVMPMPANAEEAKESAWQSPCVHDEDSGLCLVGLPALQALLYHCQFFESVGQMVKSCYTGRHAFTLSPPPPPASVTQGTASTCPEHCQLLVDIPSGSSSGTHSPVPTSGVIRIQDTPVNRLTAQGQSDTDSSDSTLTQESHPRGRSEPVAIVTPHLLLAVCGLLDSLLAVLPEFSLSAITQNQILQNMASVVDVAAISQCVNELKTPLLPAAMEDARNQVLSSVYYVQSLCKLLQSAAIHSEDVLFHREIFKPLLNNLISILTLSVTDLDAQAQGAVLNTWADVLMLLATLLRRNQAVVGPSVGMALGKHWQRFSGDTHTHTHQNVETAEEMEMETDAVGGQLIMSGWVSLLHMTDWDRDRENNQPALDLMDVVENTKTETLRVCLDQSGAESSLYTSTLQFLCVLFTEEAKRRSGGHTEDQASSSLTAVLSSEPGEVTCELLLEQYEKIPFQDPLKKMTAKALMSLLACSSSAQSYACKAGVIDSCVERMKHIYAELHLESVKPGKSAHRRKQVENSMRELKMILEILRNCLHQHNECKAVATELRLAVVLMALWPWFLLDDLAMTAVLELLCVYTANCTVACSALCSSSSSNSGSSGSVQAVLSKTAVTNSLMHGVMKLASQVAPDNSSIHSLAFSLLANLAISRDCKGVLLKSNFLQHFLSLPMPKAGGRSSSPVTEPLSLWLKLLLNMSFGEDGQQMILRLRGALELLVGLAQSKHSSFKPTILLILHNICFCSANKPKVLANGFNIVFINKLHASLSSHTCVISPFIFPSCISPLTKAKATLKCPSIRLKVEEAYMSARKDEEQTSDKPLTGNSEIGFESALSVSRENKLNTESAVVASVFVNAVFIRSQRSKMVAVQKDYWYFLVLMMQLCFLKGNFFFVSDFPPFHNGLLGSLQMKARDSKVKLQDGMILDCLCPWTGQLIMVSWTKKTLSQPLAVYHPQYGTNYESSYDGRVTFLKTTAMDGSISIMNVTEADIGQYHCSLQSYPQGSWTKDTFVEKAAITTTFSVQSDTKLVAAENDNLTITCDLVHNGDIYKVSIEKVDAEMGTSNIIATCQMLEDGVELNEFNSRGQLNCSDAMEVSLHLTNIIQEDGGLYRCNFSTDAGVHSTTVFLTTLPAQDFRGLHYMLYVYIGGGLVGVALLMILLLTWLNRMKRKRQDYRIKLHPAKRQQRNTYEHGCVYDRMKKGTRSGARDKDIYVNFQIVKAHEKHKQKR</sequence>
<feature type="transmembrane region" description="Helical" evidence="2">
    <location>
        <begin position="2569"/>
        <end position="2593"/>
    </location>
</feature>
<dbReference type="InterPro" id="IPR029249">
    <property type="entry name" value="Rotatin_N"/>
</dbReference>
<dbReference type="SUPFAM" id="SSF48371">
    <property type="entry name" value="ARM repeat"/>
    <property type="match status" value="2"/>
</dbReference>
<dbReference type="Pfam" id="PF07686">
    <property type="entry name" value="V-set"/>
    <property type="match status" value="1"/>
</dbReference>
<protein>
    <submittedName>
        <fullName evidence="4">Rotatin</fullName>
    </submittedName>
</protein>
<keyword evidence="5" id="KW-1185">Reference proteome</keyword>
<dbReference type="InterPro" id="IPR013783">
    <property type="entry name" value="Ig-like_fold"/>
</dbReference>
<feature type="domain" description="Ig-like" evidence="3">
    <location>
        <begin position="2327"/>
        <end position="2446"/>
    </location>
</feature>
<evidence type="ECO:0000256" key="1">
    <source>
        <dbReference type="SAM" id="MobiDB-lite"/>
    </source>
</evidence>